<dbReference type="InterPro" id="IPR012338">
    <property type="entry name" value="Beta-lactam/transpept-like"/>
</dbReference>
<feature type="transmembrane region" description="Helical" evidence="1">
    <location>
        <begin position="568"/>
        <end position="591"/>
    </location>
</feature>
<feature type="signal peptide" evidence="2">
    <location>
        <begin position="1"/>
        <end position="18"/>
    </location>
</feature>
<feature type="transmembrane region" description="Helical" evidence="1">
    <location>
        <begin position="467"/>
        <end position="492"/>
    </location>
</feature>
<keyword evidence="2" id="KW-0732">Signal</keyword>
<dbReference type="GO" id="GO:0016787">
    <property type="term" value="F:hydrolase activity"/>
    <property type="evidence" value="ECO:0007669"/>
    <property type="project" value="UniProtKB-KW"/>
</dbReference>
<feature type="chain" id="PRO_5046829660" evidence="2">
    <location>
        <begin position="19"/>
        <end position="592"/>
    </location>
</feature>
<comment type="caution">
    <text evidence="4">The sequence shown here is derived from an EMBL/GenBank/DDBJ whole genome shotgun (WGS) entry which is preliminary data.</text>
</comment>
<dbReference type="Gene3D" id="3.40.710.10">
    <property type="entry name" value="DD-peptidase/beta-lactamase superfamily"/>
    <property type="match status" value="1"/>
</dbReference>
<dbReference type="EC" id="3.1.1.103" evidence="4"/>
<evidence type="ECO:0000313" key="5">
    <source>
        <dbReference type="Proteomes" id="UP001566204"/>
    </source>
</evidence>
<dbReference type="SUPFAM" id="SSF56601">
    <property type="entry name" value="beta-lactamase/transpeptidase-like"/>
    <property type="match status" value="1"/>
</dbReference>
<gene>
    <name evidence="4" type="ORF">ABTW24_09385</name>
</gene>
<reference evidence="4 5" key="1">
    <citation type="submission" date="2024-06" db="EMBL/GenBank/DDBJ databases">
        <title>Soil Sphingobacterium thalpophilum.</title>
        <authorList>
            <person name="Yang J."/>
            <person name="Li J."/>
        </authorList>
    </citation>
    <scope>NUCLEOTIDE SEQUENCE [LARGE SCALE GENOMIC DNA]</scope>
    <source>
        <strain evidence="4 5">22g91tb</strain>
    </source>
</reference>
<evidence type="ECO:0000313" key="4">
    <source>
        <dbReference type="EMBL" id="MEZ0451807.1"/>
    </source>
</evidence>
<feature type="domain" description="Beta-lactamase-related" evidence="3">
    <location>
        <begin position="24"/>
        <end position="346"/>
    </location>
</feature>
<dbReference type="InterPro" id="IPR050491">
    <property type="entry name" value="AmpC-like"/>
</dbReference>
<proteinExistence type="predicted"/>
<name>A0ABV4HBZ9_9SPHI</name>
<accession>A0ABV4HBZ9</accession>
<evidence type="ECO:0000256" key="1">
    <source>
        <dbReference type="SAM" id="Phobius"/>
    </source>
</evidence>
<dbReference type="Pfam" id="PF00144">
    <property type="entry name" value="Beta-lactamase"/>
    <property type="match status" value="1"/>
</dbReference>
<dbReference type="Proteomes" id="UP001566204">
    <property type="component" value="Unassembled WGS sequence"/>
</dbReference>
<keyword evidence="1" id="KW-0812">Transmembrane</keyword>
<dbReference type="EMBL" id="JBEOQB010000002">
    <property type="protein sequence ID" value="MEZ0451807.1"/>
    <property type="molecule type" value="Genomic_DNA"/>
</dbReference>
<keyword evidence="5" id="KW-1185">Reference proteome</keyword>
<keyword evidence="4" id="KW-0378">Hydrolase</keyword>
<feature type="transmembrane region" description="Helical" evidence="1">
    <location>
        <begin position="535"/>
        <end position="556"/>
    </location>
</feature>
<evidence type="ECO:0000256" key="2">
    <source>
        <dbReference type="SAM" id="SignalP"/>
    </source>
</evidence>
<dbReference type="RefSeq" id="WP_370481988.1">
    <property type="nucleotide sequence ID" value="NZ_JBEOQA010000001.1"/>
</dbReference>
<keyword evidence="1" id="KW-1133">Transmembrane helix</keyword>
<protein>
    <submittedName>
        <fullName evidence="4">Serine hydrolase domain-containing protein</fullName>
        <ecNumber evidence="4">3.1.1.103</ecNumber>
    </submittedName>
</protein>
<dbReference type="PANTHER" id="PTHR46825:SF9">
    <property type="entry name" value="BETA-LACTAMASE-RELATED DOMAIN-CONTAINING PROTEIN"/>
    <property type="match status" value="1"/>
</dbReference>
<dbReference type="PANTHER" id="PTHR46825">
    <property type="entry name" value="D-ALANYL-D-ALANINE-CARBOXYPEPTIDASE/ENDOPEPTIDASE AMPH"/>
    <property type="match status" value="1"/>
</dbReference>
<evidence type="ECO:0000259" key="3">
    <source>
        <dbReference type="Pfam" id="PF00144"/>
    </source>
</evidence>
<sequence length="592" mass="66825">MKYICICILLFTIPIAFGQSIHTKIDQLLQEQKLVGAVYTIVDHHDISCFASGLKNLKTGEKLDKNTKVNVGSITKTLLALGILRLATEKKLHIDDPIKKYLPDLPINNPWEQSQTVTIRHLLDHTSGLSDIRLWHFFSTSCSPQTELSEFYTRSPEVLTIEAKPGTVFSYSNMGYTLLGILIESVVKERYEDYLDKNLLQPIGLKNSTFHFISQHEHKDLAMGHFDNGSMAPAMPTYVRPAGQFTTTALDMGILLQFILDRGKLQQEVFIASEYIDMLGVPNTVASQNGLTYGYAFGALSRDRHGVVGLAHSGNTVGFRAMYQLFPGQNKAYFIAHNMDSETADYEAFNKALIDHLSPDRTPQQRPSHPAKQSKKWEGYYIPIITRIKPFELFDIMGSHVRVLQGQDGLLLIPFQKKQIVLSTIDNRLFRTDEKVGASHLFYEDKLGQKYLTTGILTLKKVNGLKIALLITGCLSGVLAMITLICYGVYHIFKKLSHFFARPIFPSFIGVSLITVIGVLLSFNDVTQIGNKNFLTIIFYCSTIILPIGLLISFFLSFKTKEKGLEFLLLLFIIQFTIILWSYNVIPFAIWR</sequence>
<organism evidence="4 5">
    <name type="scientific">Sphingobacterium thalpophilum</name>
    <dbReference type="NCBI Taxonomy" id="259"/>
    <lineage>
        <taxon>Bacteria</taxon>
        <taxon>Pseudomonadati</taxon>
        <taxon>Bacteroidota</taxon>
        <taxon>Sphingobacteriia</taxon>
        <taxon>Sphingobacteriales</taxon>
        <taxon>Sphingobacteriaceae</taxon>
        <taxon>Sphingobacterium</taxon>
    </lineage>
</organism>
<keyword evidence="1" id="KW-0472">Membrane</keyword>
<feature type="transmembrane region" description="Helical" evidence="1">
    <location>
        <begin position="504"/>
        <end position="523"/>
    </location>
</feature>
<dbReference type="InterPro" id="IPR001466">
    <property type="entry name" value="Beta-lactam-related"/>
</dbReference>